<evidence type="ECO:0000313" key="2">
    <source>
        <dbReference type="Proteomes" id="UP000587991"/>
    </source>
</evidence>
<gene>
    <name evidence="1" type="ORF">HF682_07580</name>
</gene>
<comment type="caution">
    <text evidence="1">The sequence shown here is derived from an EMBL/GenBank/DDBJ whole genome shotgun (WGS) entry which is preliminary data.</text>
</comment>
<dbReference type="AlphaFoldDB" id="A0A847SBY0"/>
<protein>
    <submittedName>
        <fullName evidence="1">Uncharacterized protein</fullName>
    </submittedName>
</protein>
<sequence length="245" mass="28699">MNLFDDNICHLTFSHTDCADVWRLYFSQMHAHFSVGLKHFVAVNEKSGDLPENVTALLYDEKHPYPQRLMSSLEALVDYDYVFFDHEDMFLYASPDYKKLAKYYELMRQEQFDHIRLIKGGDCIYEPVPSCPSLYALSLKSKWIFSIQPSFWRRTVLMDVLKANLAVNIWDLEVNSQKVVKRMGLRAAFSYRAGKRRGLHHFDNDVYPYIATAIGKGKWNLGEYGTELEPLLEMHHIDPAQRGWF</sequence>
<organism evidence="1 2">
    <name type="scientific">Leeia aquatica</name>
    <dbReference type="NCBI Taxonomy" id="2725557"/>
    <lineage>
        <taxon>Bacteria</taxon>
        <taxon>Pseudomonadati</taxon>
        <taxon>Pseudomonadota</taxon>
        <taxon>Betaproteobacteria</taxon>
        <taxon>Neisseriales</taxon>
        <taxon>Leeiaceae</taxon>
        <taxon>Leeia</taxon>
    </lineage>
</organism>
<keyword evidence="2" id="KW-1185">Reference proteome</keyword>
<evidence type="ECO:0000313" key="1">
    <source>
        <dbReference type="EMBL" id="NLR75016.1"/>
    </source>
</evidence>
<dbReference type="RefSeq" id="WP_168876578.1">
    <property type="nucleotide sequence ID" value="NZ_JABAIM010000001.1"/>
</dbReference>
<dbReference type="Proteomes" id="UP000587991">
    <property type="component" value="Unassembled WGS sequence"/>
</dbReference>
<accession>A0A847SBY0</accession>
<proteinExistence type="predicted"/>
<reference evidence="1 2" key="1">
    <citation type="submission" date="2020-04" db="EMBL/GenBank/DDBJ databases">
        <title>Draft genome of Leeia sp. IMCC25680.</title>
        <authorList>
            <person name="Song J."/>
            <person name="Cho J.-C."/>
        </authorList>
    </citation>
    <scope>NUCLEOTIDE SEQUENCE [LARGE SCALE GENOMIC DNA]</scope>
    <source>
        <strain evidence="1 2">IMCC25680</strain>
    </source>
</reference>
<dbReference type="EMBL" id="JABAIM010000001">
    <property type="protein sequence ID" value="NLR75016.1"/>
    <property type="molecule type" value="Genomic_DNA"/>
</dbReference>
<name>A0A847SBY0_9NEIS</name>